<dbReference type="InterPro" id="IPR019500">
    <property type="entry name" value="Pep_S46"/>
</dbReference>
<comment type="similarity">
    <text evidence="1 7">Belongs to the peptidase S46 family.</text>
</comment>
<evidence type="ECO:0000256" key="5">
    <source>
        <dbReference type="ARBA" id="ARBA00022801"/>
    </source>
</evidence>
<dbReference type="SUPFAM" id="SSF50494">
    <property type="entry name" value="Trypsin-like serine proteases"/>
    <property type="match status" value="1"/>
</dbReference>
<evidence type="ECO:0000256" key="2">
    <source>
        <dbReference type="ARBA" id="ARBA00022438"/>
    </source>
</evidence>
<dbReference type="InterPro" id="IPR043504">
    <property type="entry name" value="Peptidase_S1_PA_chymotrypsin"/>
</dbReference>
<evidence type="ECO:0000256" key="1">
    <source>
        <dbReference type="ARBA" id="ARBA00010491"/>
    </source>
</evidence>
<dbReference type="Pfam" id="PF10459">
    <property type="entry name" value="Peptidase_S46"/>
    <property type="match status" value="1"/>
</dbReference>
<feature type="chain" id="PRO_5044964548" description="Dipeptidyl-peptidase" evidence="7">
    <location>
        <begin position="21"/>
        <end position="698"/>
    </location>
</feature>
<keyword evidence="2 7" id="KW-0031">Aminopeptidase</keyword>
<dbReference type="EC" id="3.4.14.-" evidence="7"/>
<dbReference type="Proteomes" id="UP000030101">
    <property type="component" value="Unassembled WGS sequence"/>
</dbReference>
<evidence type="ECO:0000256" key="7">
    <source>
        <dbReference type="RuleBase" id="RU366067"/>
    </source>
</evidence>
<keyword evidence="6 7" id="KW-0720">Serine protease</keyword>
<protein>
    <recommendedName>
        <fullName evidence="7">Dipeptidyl-peptidase</fullName>
        <ecNumber evidence="7">3.4.14.-</ecNumber>
    </recommendedName>
</protein>
<sequence length="698" mass="79346">MKRTFLLLAALFLLAPAAKADKGMWILKELNKENQDRMRQLGFTMAFNKLYNESAPALHNSVVIFGRGCTGITVSNQGLIFTNHHCGYSSIQQLSSVEHDYLRDGFVSHALNQELPVPGLTVQYLRGTEDITDKILKAVEGITDEMARIKAIQAEIAKIEKEVEKEPNTTAKVYPFYNNNKYYLISYDVFKDVRMVFAPPSSIGKFGGDTDNWMWPRHTGDFSVFRVYADANNRPAAYSANNKPFKPKAFAKISLSGVSEKDYAMTIGFPGRTNRYLSSWGVENLIKNENTPRIEVRGLKQDVWKSFMEKEQAIRIQYSDKYALSSNYWKNSIGMNKGLRRLNVITEKQKIEKDFARFAASTPERKAKYGFVLDSLRIPIEKMGEYTRNLQYISEAYSGFEVVRFAIKPEAARKANLDAMYKDFSPKVAKATLPVMLRVVKENVAPEYLPSIYKTIDADFGGDLDKYTTFIYGNSVFVSKERFQQALANPEFNDEAYQKDPVVALRTSFIDEMHKLSDMMAPYRGSLLKGERLFFAGLREKDPKKALPSDANFTMRMSYGSVSGYKPYDAGWYDYYTTSAGIFEKQDPSVSEFRVQPEILDLLSKKGFGRYADKKGNLRLCFLSDNDITGGNSGSPVFNKNGDLIGLAFDGNWEAMSGDIEFEANMQRTISVDIRYVMWVIDMWGKSKYLVDEVSFVK</sequence>
<dbReference type="PANTHER" id="PTHR38469">
    <property type="entry name" value="PERIPLASMIC PEPTIDASE SUBFAMILY S1B"/>
    <property type="match status" value="1"/>
</dbReference>
<name>A0ABR4XN21_9PORP</name>
<reference evidence="8 9" key="1">
    <citation type="submission" date="2014-08" db="EMBL/GenBank/DDBJ databases">
        <title>Porphyromonas canoris strain:OH2762 Genome sequencing.</title>
        <authorList>
            <person name="Wallis C."/>
            <person name="Deusch O."/>
            <person name="O'Flynn C."/>
            <person name="Davis I."/>
            <person name="Jospin G."/>
            <person name="Darling A.E."/>
            <person name="Coil D.A."/>
            <person name="Alexiev A."/>
            <person name="Horsfall A."/>
            <person name="Kirkwood N."/>
            <person name="Harris S."/>
            <person name="Eisen J.A."/>
        </authorList>
    </citation>
    <scope>NUCLEOTIDE SEQUENCE [LARGE SCALE GENOMIC DNA]</scope>
    <source>
        <strain evidence="9">COT-108 OH2762</strain>
    </source>
</reference>
<keyword evidence="5 7" id="KW-0378">Hydrolase</keyword>
<dbReference type="RefSeq" id="WP_036788995.1">
    <property type="nucleotide sequence ID" value="NZ_JQZV01000003.1"/>
</dbReference>
<keyword evidence="9" id="KW-1185">Reference proteome</keyword>
<keyword evidence="3 7" id="KW-0645">Protease</keyword>
<proteinExistence type="inferred from homology"/>
<keyword evidence="4 7" id="KW-0732">Signal</keyword>
<evidence type="ECO:0000256" key="6">
    <source>
        <dbReference type="ARBA" id="ARBA00022825"/>
    </source>
</evidence>
<evidence type="ECO:0000313" key="9">
    <source>
        <dbReference type="Proteomes" id="UP000030101"/>
    </source>
</evidence>
<evidence type="ECO:0000256" key="3">
    <source>
        <dbReference type="ARBA" id="ARBA00022670"/>
    </source>
</evidence>
<comment type="function">
    <text evidence="7">Catalyzes the removal of dipeptides from the N-terminus of oligopeptides.</text>
</comment>
<accession>A0ABR4XN21</accession>
<feature type="signal peptide" evidence="7">
    <location>
        <begin position="1"/>
        <end position="20"/>
    </location>
</feature>
<organism evidence="8 9">
    <name type="scientific">Porphyromonas canoris</name>
    <dbReference type="NCBI Taxonomy" id="36875"/>
    <lineage>
        <taxon>Bacteria</taxon>
        <taxon>Pseudomonadati</taxon>
        <taxon>Bacteroidota</taxon>
        <taxon>Bacteroidia</taxon>
        <taxon>Bacteroidales</taxon>
        <taxon>Porphyromonadaceae</taxon>
        <taxon>Porphyromonas</taxon>
    </lineage>
</organism>
<dbReference type="PANTHER" id="PTHR38469:SF1">
    <property type="entry name" value="PERIPLASMIC PEPTIDASE SUBFAMILY S1B"/>
    <property type="match status" value="1"/>
</dbReference>
<dbReference type="InterPro" id="IPR009003">
    <property type="entry name" value="Peptidase_S1_PA"/>
</dbReference>
<dbReference type="EMBL" id="JQZV01000003">
    <property type="protein sequence ID" value="KGN93481.1"/>
    <property type="molecule type" value="Genomic_DNA"/>
</dbReference>
<comment type="caution">
    <text evidence="8">The sequence shown here is derived from an EMBL/GenBank/DDBJ whole genome shotgun (WGS) entry which is preliminary data.</text>
</comment>
<gene>
    <name evidence="8" type="ORF">HQ43_02295</name>
</gene>
<dbReference type="Gene3D" id="2.40.10.10">
    <property type="entry name" value="Trypsin-like serine proteases"/>
    <property type="match status" value="1"/>
</dbReference>
<evidence type="ECO:0000313" key="8">
    <source>
        <dbReference type="EMBL" id="KGN93481.1"/>
    </source>
</evidence>
<evidence type="ECO:0000256" key="4">
    <source>
        <dbReference type="ARBA" id="ARBA00022729"/>
    </source>
</evidence>